<evidence type="ECO:0008006" key="5">
    <source>
        <dbReference type="Google" id="ProtNLM"/>
    </source>
</evidence>
<evidence type="ECO:0000313" key="3">
    <source>
        <dbReference type="EMBL" id="PZQ10715.1"/>
    </source>
</evidence>
<feature type="transmembrane region" description="Helical" evidence="1">
    <location>
        <begin position="180"/>
        <end position="203"/>
    </location>
</feature>
<keyword evidence="2" id="KW-0732">Signal</keyword>
<dbReference type="EMBL" id="QFPO01000019">
    <property type="protein sequence ID" value="PZQ10715.1"/>
    <property type="molecule type" value="Genomic_DNA"/>
</dbReference>
<feature type="chain" id="PRO_5016146928" description="MxaA protein" evidence="2">
    <location>
        <begin position="31"/>
        <end position="313"/>
    </location>
</feature>
<keyword evidence="1" id="KW-0812">Transmembrane</keyword>
<gene>
    <name evidence="3" type="ORF">DI564_15455</name>
</gene>
<name>A0A2W5K6M3_9GAMM</name>
<organism evidence="3 4">
    <name type="scientific">Rhodanobacter denitrificans</name>
    <dbReference type="NCBI Taxonomy" id="666685"/>
    <lineage>
        <taxon>Bacteria</taxon>
        <taxon>Pseudomonadati</taxon>
        <taxon>Pseudomonadota</taxon>
        <taxon>Gammaproteobacteria</taxon>
        <taxon>Lysobacterales</taxon>
        <taxon>Rhodanobacteraceae</taxon>
        <taxon>Rhodanobacter</taxon>
    </lineage>
</organism>
<dbReference type="PROSITE" id="PS51257">
    <property type="entry name" value="PROKAR_LIPOPROTEIN"/>
    <property type="match status" value="1"/>
</dbReference>
<evidence type="ECO:0000256" key="1">
    <source>
        <dbReference type="SAM" id="Phobius"/>
    </source>
</evidence>
<sequence length="313" mass="34086">MSTMRALLSPLGRSGMAVALGLLTAAGACADDGPIRAVQPLDTRAVGYTLGDRVPRSVVLRVDRDWQLQTTALPAPGPQTYWLELRALDVHERLEGDARIYRIDLDYQTFYAPIQALERSLPAFEVTVRRGEQTAHARVPPFRFTMSPLREVKLSAGGEERAPTALRPDIEPGSRPLRPALAALAAAVAAAAAFALALAWHYARWPFGRRPARPFAQAARRLRRVLPDYRQALLTVHRAFDATAGRRVLAEDAAALIDAQPRYAPLAADIGRFFAASRQAFFGSGEQDAAALLPAAELTALTRRLAAAERRPA</sequence>
<reference evidence="3 4" key="1">
    <citation type="submission" date="2017-08" db="EMBL/GenBank/DDBJ databases">
        <title>Infants hospitalized years apart are colonized by the same room-sourced microbial strains.</title>
        <authorList>
            <person name="Brooks B."/>
            <person name="Olm M.R."/>
            <person name="Firek B.A."/>
            <person name="Baker R."/>
            <person name="Thomas B.C."/>
            <person name="Morowitz M.J."/>
            <person name="Banfield J.F."/>
        </authorList>
    </citation>
    <scope>NUCLEOTIDE SEQUENCE [LARGE SCALE GENOMIC DNA]</scope>
    <source>
        <strain evidence="3">S2_005_003_R2_42</strain>
    </source>
</reference>
<evidence type="ECO:0000313" key="4">
    <source>
        <dbReference type="Proteomes" id="UP000249046"/>
    </source>
</evidence>
<evidence type="ECO:0000256" key="2">
    <source>
        <dbReference type="SAM" id="SignalP"/>
    </source>
</evidence>
<feature type="signal peptide" evidence="2">
    <location>
        <begin position="1"/>
        <end position="30"/>
    </location>
</feature>
<keyword evidence="1" id="KW-1133">Transmembrane helix</keyword>
<dbReference type="Proteomes" id="UP000249046">
    <property type="component" value="Unassembled WGS sequence"/>
</dbReference>
<dbReference type="AlphaFoldDB" id="A0A2W5K6M3"/>
<comment type="caution">
    <text evidence="3">The sequence shown here is derived from an EMBL/GenBank/DDBJ whole genome shotgun (WGS) entry which is preliminary data.</text>
</comment>
<accession>A0A2W5K6M3</accession>
<keyword evidence="1" id="KW-0472">Membrane</keyword>
<protein>
    <recommendedName>
        <fullName evidence="5">MxaA protein</fullName>
    </recommendedName>
</protein>
<proteinExistence type="predicted"/>